<dbReference type="Proteomes" id="UP001156702">
    <property type="component" value="Unassembled WGS sequence"/>
</dbReference>
<protein>
    <recommendedName>
        <fullName evidence="1">Peptidoglycan binding-like domain-containing protein</fullName>
    </recommendedName>
</protein>
<evidence type="ECO:0000313" key="2">
    <source>
        <dbReference type="EMBL" id="GLR51254.1"/>
    </source>
</evidence>
<sequence>MSTISFDKWVITRLLAHGAYAGKADDAPGRMMIEGLKRFQAAEGLKITGTANEATVAALRRSSAAPNATLLIAPEPPTEPIWMREARRYLGLREIVGKGSNSTIMSWAKRLGGWVASFYSDDDIPWCGLALAAWVAVTLPQEALPSNPLGALNWRTFGISLPAPSVGAILVFKRPGGGHVGLYVGEDATHYYVLGGNQSNSVSITRIERSRLVAIRYPKTGGNPIGGRVHLSAKGVPVTKDEA</sequence>
<dbReference type="EMBL" id="BSOP01000018">
    <property type="protein sequence ID" value="GLR51254.1"/>
    <property type="molecule type" value="Genomic_DNA"/>
</dbReference>
<keyword evidence="3" id="KW-1185">Reference proteome</keyword>
<evidence type="ECO:0000259" key="1">
    <source>
        <dbReference type="Pfam" id="PF01471"/>
    </source>
</evidence>
<proteinExistence type="predicted"/>
<gene>
    <name evidence="2" type="ORF">GCM10007923_24620</name>
</gene>
<dbReference type="NCBIfam" id="TIGR02594">
    <property type="entry name" value="TIGR02594 family protein"/>
    <property type="match status" value="1"/>
</dbReference>
<dbReference type="InterPro" id="IPR013423">
    <property type="entry name" value="CHP02594"/>
</dbReference>
<accession>A0ABQ5ZEM9</accession>
<organism evidence="2 3">
    <name type="scientific">Shinella yambaruensis</name>
    <dbReference type="NCBI Taxonomy" id="415996"/>
    <lineage>
        <taxon>Bacteria</taxon>
        <taxon>Pseudomonadati</taxon>
        <taxon>Pseudomonadota</taxon>
        <taxon>Alphaproteobacteria</taxon>
        <taxon>Hyphomicrobiales</taxon>
        <taxon>Rhizobiaceae</taxon>
        <taxon>Shinella</taxon>
    </lineage>
</organism>
<reference evidence="3" key="1">
    <citation type="journal article" date="2019" name="Int. J. Syst. Evol. Microbiol.">
        <title>The Global Catalogue of Microorganisms (GCM) 10K type strain sequencing project: providing services to taxonomists for standard genome sequencing and annotation.</title>
        <authorList>
            <consortium name="The Broad Institute Genomics Platform"/>
            <consortium name="The Broad Institute Genome Sequencing Center for Infectious Disease"/>
            <person name="Wu L."/>
            <person name="Ma J."/>
        </authorList>
    </citation>
    <scope>NUCLEOTIDE SEQUENCE [LARGE SCALE GENOMIC DNA]</scope>
    <source>
        <strain evidence="3">NBRC 102122</strain>
    </source>
</reference>
<dbReference type="SUPFAM" id="SSF47090">
    <property type="entry name" value="PGBD-like"/>
    <property type="match status" value="1"/>
</dbReference>
<name>A0ABQ5ZEM9_9HYPH</name>
<dbReference type="Pfam" id="PF01471">
    <property type="entry name" value="PG_binding_1"/>
    <property type="match status" value="1"/>
</dbReference>
<dbReference type="InterPro" id="IPR036365">
    <property type="entry name" value="PGBD-like_sf"/>
</dbReference>
<dbReference type="RefSeq" id="WP_244768401.1">
    <property type="nucleotide sequence ID" value="NZ_BSOP01000018.1"/>
</dbReference>
<comment type="caution">
    <text evidence="2">The sequence shown here is derived from an EMBL/GenBank/DDBJ whole genome shotgun (WGS) entry which is preliminary data.</text>
</comment>
<feature type="domain" description="Peptidoglycan binding-like" evidence="1">
    <location>
        <begin position="12"/>
        <end position="59"/>
    </location>
</feature>
<evidence type="ECO:0000313" key="3">
    <source>
        <dbReference type="Proteomes" id="UP001156702"/>
    </source>
</evidence>
<dbReference type="InterPro" id="IPR036366">
    <property type="entry name" value="PGBDSf"/>
</dbReference>
<dbReference type="InterPro" id="IPR002477">
    <property type="entry name" value="Peptidoglycan-bd-like"/>
</dbReference>
<dbReference type="Gene3D" id="1.10.101.10">
    <property type="entry name" value="PGBD-like superfamily/PGBD"/>
    <property type="match status" value="1"/>
</dbReference>